<dbReference type="PROSITE" id="PS50850">
    <property type="entry name" value="MFS"/>
    <property type="match status" value="1"/>
</dbReference>
<dbReference type="PROSITE" id="PS00216">
    <property type="entry name" value="SUGAR_TRANSPORT_1"/>
    <property type="match status" value="1"/>
</dbReference>
<evidence type="ECO:0000313" key="8">
    <source>
        <dbReference type="Proteomes" id="UP000001018"/>
    </source>
</evidence>
<feature type="transmembrane region" description="Helical" evidence="5">
    <location>
        <begin position="387"/>
        <end position="411"/>
    </location>
</feature>
<dbReference type="eggNOG" id="arCOG02687">
    <property type="taxonomic scope" value="Archaea"/>
</dbReference>
<gene>
    <name evidence="7" type="ordered locus">Saci_1725</name>
</gene>
<comment type="subcellular location">
    <subcellularLocation>
        <location evidence="1">Membrane</location>
        <topology evidence="1">Multi-pass membrane protein</topology>
    </subcellularLocation>
</comment>
<feature type="transmembrane region" description="Helical" evidence="5">
    <location>
        <begin position="257"/>
        <end position="275"/>
    </location>
</feature>
<feature type="transmembrane region" description="Helical" evidence="5">
    <location>
        <begin position="83"/>
        <end position="103"/>
    </location>
</feature>
<dbReference type="PROSITE" id="PS00217">
    <property type="entry name" value="SUGAR_TRANSPORT_2"/>
    <property type="match status" value="1"/>
</dbReference>
<feature type="transmembrane region" description="Helical" evidence="5">
    <location>
        <begin position="12"/>
        <end position="33"/>
    </location>
</feature>
<dbReference type="Proteomes" id="UP000001018">
    <property type="component" value="Chromosome"/>
</dbReference>
<dbReference type="CDD" id="cd17316">
    <property type="entry name" value="MFS_SV2_like"/>
    <property type="match status" value="1"/>
</dbReference>
<accession>Q4J843</accession>
<feature type="transmembrane region" description="Helical" evidence="5">
    <location>
        <begin position="109"/>
        <end position="130"/>
    </location>
</feature>
<evidence type="ECO:0000256" key="1">
    <source>
        <dbReference type="ARBA" id="ARBA00004141"/>
    </source>
</evidence>
<dbReference type="AlphaFoldDB" id="Q4J843"/>
<evidence type="ECO:0000313" key="7">
    <source>
        <dbReference type="EMBL" id="AAY81031.1"/>
    </source>
</evidence>
<dbReference type="InterPro" id="IPR005829">
    <property type="entry name" value="Sugar_transporter_CS"/>
</dbReference>
<dbReference type="SUPFAM" id="SSF103473">
    <property type="entry name" value="MFS general substrate transporter"/>
    <property type="match status" value="1"/>
</dbReference>
<reference evidence="7 8" key="1">
    <citation type="journal article" date="2005" name="J. Bacteriol.">
        <title>The genome of Sulfolobus acidocaldarius, a model organism of the Crenarchaeota.</title>
        <authorList>
            <person name="Chen L."/>
            <person name="Brugger K."/>
            <person name="Skovgaard M."/>
            <person name="Redder P."/>
            <person name="She Q."/>
            <person name="Torarinsson E."/>
            <person name="Greve B."/>
            <person name="Awayez M."/>
            <person name="Zibat A."/>
            <person name="Klenk H.-P."/>
            <person name="Garrett R.A."/>
        </authorList>
    </citation>
    <scope>NUCLEOTIDE SEQUENCE [LARGE SCALE GENOMIC DNA]</scope>
    <source>
        <strain evidence="8">ATCC 33909 / DSM 639 / JCM 8929 / NBRC 15157 / NCIMB 11770</strain>
    </source>
</reference>
<keyword evidence="2 5" id="KW-0812">Transmembrane</keyword>
<keyword evidence="4 5" id="KW-0472">Membrane</keyword>
<dbReference type="InterPro" id="IPR020846">
    <property type="entry name" value="MFS_dom"/>
</dbReference>
<organism evidence="7 8">
    <name type="scientific">Sulfolobus acidocaldarius (strain ATCC 33909 / DSM 639 / JCM 8929 / NBRC 15157 / NCIMB 11770)</name>
    <dbReference type="NCBI Taxonomy" id="330779"/>
    <lineage>
        <taxon>Archaea</taxon>
        <taxon>Thermoproteota</taxon>
        <taxon>Thermoprotei</taxon>
        <taxon>Sulfolobales</taxon>
        <taxon>Sulfolobaceae</taxon>
        <taxon>Sulfolobus</taxon>
    </lineage>
</organism>
<feature type="transmembrane region" description="Helical" evidence="5">
    <location>
        <begin position="171"/>
        <end position="194"/>
    </location>
</feature>
<keyword evidence="8" id="KW-1185">Reference proteome</keyword>
<evidence type="ECO:0000256" key="3">
    <source>
        <dbReference type="ARBA" id="ARBA00022989"/>
    </source>
</evidence>
<dbReference type="KEGG" id="sai:Saci_1725"/>
<name>Q4J843_SULAC</name>
<feature type="transmembrane region" description="Helical" evidence="5">
    <location>
        <begin position="295"/>
        <end position="317"/>
    </location>
</feature>
<sequence>MDEYLARIDRLPTWGLSYVILYAIGFSYFITLYDAVGNIGAALPYIPFLNASTASLIASIGLFGYIPGSLGLGYLADRIGRKPVLILTVTLTAIGSLGMALSVNFPMLAVFRFIEGAGIGGDLNLAMVYVTEFAPSAKRGKYANYIYLSGWIAVGVGATIASVLVTSLPGIGWRLAFGIAAIMAFAALVLRVAAPETVRFLVKKGKIDEAEKLVRSMEETAMARAKVSSLPEPKIIQYNTPTKTWSVLGNRTFLKRLVGLVIFWFFIYFVQYTFSTLWDYYGLALGITGSTFNQYVLYTGFAALGDTAMAFLLLAFIEKTDRRLITQIGSFGWLIGTIVAAYFVTRFDLLGMALTLGFILNAIGGGMSYLAGYLMSSESFPTSARSTGFAISDGLGHIGGAIGPLLLFPLVASFGPITAWGLEAFPVVIAAVILWFTVPKTVGVRLEEINENLLSPPQMAKSKSTESKERGTS</sequence>
<feature type="transmembrane region" description="Helical" evidence="5">
    <location>
        <begin position="53"/>
        <end position="76"/>
    </location>
</feature>
<dbReference type="Gene3D" id="1.20.1250.20">
    <property type="entry name" value="MFS general substrate transporter like domains"/>
    <property type="match status" value="1"/>
</dbReference>
<proteinExistence type="predicted"/>
<feature type="transmembrane region" description="Helical" evidence="5">
    <location>
        <begin position="417"/>
        <end position="438"/>
    </location>
</feature>
<evidence type="ECO:0000256" key="4">
    <source>
        <dbReference type="ARBA" id="ARBA00023136"/>
    </source>
</evidence>
<dbReference type="PATRIC" id="fig|330779.12.peg.1663"/>
<evidence type="ECO:0000256" key="5">
    <source>
        <dbReference type="SAM" id="Phobius"/>
    </source>
</evidence>
<feature type="transmembrane region" description="Helical" evidence="5">
    <location>
        <begin position="350"/>
        <end position="375"/>
    </location>
</feature>
<keyword evidence="3 5" id="KW-1133">Transmembrane helix</keyword>
<feature type="transmembrane region" description="Helical" evidence="5">
    <location>
        <begin position="324"/>
        <end position="344"/>
    </location>
</feature>
<dbReference type="EMBL" id="CP000077">
    <property type="protein sequence ID" value="AAY81031.1"/>
    <property type="molecule type" value="Genomic_DNA"/>
</dbReference>
<dbReference type="InterPro" id="IPR036259">
    <property type="entry name" value="MFS_trans_sf"/>
</dbReference>
<dbReference type="GO" id="GO:0022857">
    <property type="term" value="F:transmembrane transporter activity"/>
    <property type="evidence" value="ECO:0007669"/>
    <property type="project" value="InterPro"/>
</dbReference>
<dbReference type="GO" id="GO:0016020">
    <property type="term" value="C:membrane"/>
    <property type="evidence" value="ECO:0007669"/>
    <property type="project" value="UniProtKB-SubCell"/>
</dbReference>
<dbReference type="HOGENOM" id="CLU_001265_46_6_2"/>
<evidence type="ECO:0000256" key="2">
    <source>
        <dbReference type="ARBA" id="ARBA00022692"/>
    </source>
</evidence>
<protein>
    <submittedName>
        <fullName evidence="7">Sugar-proton symporter</fullName>
    </submittedName>
</protein>
<feature type="transmembrane region" description="Helical" evidence="5">
    <location>
        <begin position="142"/>
        <end position="165"/>
    </location>
</feature>
<dbReference type="PANTHER" id="PTHR24064">
    <property type="entry name" value="SOLUTE CARRIER FAMILY 22 MEMBER"/>
    <property type="match status" value="1"/>
</dbReference>
<dbReference type="InterPro" id="IPR005828">
    <property type="entry name" value="MFS_sugar_transport-like"/>
</dbReference>
<evidence type="ECO:0000259" key="6">
    <source>
        <dbReference type="PROSITE" id="PS50850"/>
    </source>
</evidence>
<feature type="domain" description="Major facilitator superfamily (MFS) profile" evidence="6">
    <location>
        <begin position="1"/>
        <end position="442"/>
    </location>
</feature>
<dbReference type="Pfam" id="PF00083">
    <property type="entry name" value="Sugar_tr"/>
    <property type="match status" value="1"/>
</dbReference>